<dbReference type="Proteomes" id="UP000320496">
    <property type="component" value="Chromosome"/>
</dbReference>
<dbReference type="CDD" id="cd04193">
    <property type="entry name" value="UDPGlcNAc_PPase"/>
    <property type="match status" value="1"/>
</dbReference>
<dbReference type="Gene3D" id="3.90.550.10">
    <property type="entry name" value="Spore Coat Polysaccharide Biosynthesis Protein SpsA, Chain A"/>
    <property type="match status" value="1"/>
</dbReference>
<sequence>MQLPQSIQETLSQYGQTHLVRWWDDLDETQQSSLLAQLEEIDFPLMERLIAQRDASDADAAAASSHDRAAKAEPPENLLRLPSTDADQSDWNAAESRGLDLLRAGKVGAVLVAGGQGTRLGFDQPKGMFPIGPVSNKMLFQFHCEQLAARSRDAGQPIPYFIMTSAATHADTVACFEENNYFGLPKEDVYFFQQGSMPAVDHKEPTILLAEKHRVATSPDGHGGILKALARTGMLDIMQERGLEHLYYHQVDNPTAIMCDPVFLGFHEQQGSDMSTKVVAKESAAEKMGVMVSVDGQTEIIEYSDLPDERAQATDDEGGLLLWAGNTAIHAFSLAFLQRLNRDGIDLPYHIAHKPVPCLNEAGEPVEPDDKNANKFEQFIFDALPEAKTALVVEADRDREFNPVKNAEGKDSPATSRDAMIRLHRQWLQDAGAEVADGVIVEISPLYALDARQLAAKLPTGSRFDSNTVLE</sequence>
<dbReference type="InterPro" id="IPR039741">
    <property type="entry name" value="UDP-sugar_pyrophosphorylase"/>
</dbReference>
<reference evidence="5 6" key="1">
    <citation type="submission" date="2019-02" db="EMBL/GenBank/DDBJ databases">
        <title>Deep-cultivation of Planctomycetes and their phenomic and genomic characterization uncovers novel biology.</title>
        <authorList>
            <person name="Wiegand S."/>
            <person name="Jogler M."/>
            <person name="Boedeker C."/>
            <person name="Pinto D."/>
            <person name="Vollmers J."/>
            <person name="Rivas-Marin E."/>
            <person name="Kohn T."/>
            <person name="Peeters S.H."/>
            <person name="Heuer A."/>
            <person name="Rast P."/>
            <person name="Oberbeckmann S."/>
            <person name="Bunk B."/>
            <person name="Jeske O."/>
            <person name="Meyerdierks A."/>
            <person name="Storesund J.E."/>
            <person name="Kallscheuer N."/>
            <person name="Luecker S."/>
            <person name="Lage O.M."/>
            <person name="Pohl T."/>
            <person name="Merkel B.J."/>
            <person name="Hornburger P."/>
            <person name="Mueller R.-W."/>
            <person name="Bruemmer F."/>
            <person name="Labrenz M."/>
            <person name="Spormann A.M."/>
            <person name="Op den Camp H."/>
            <person name="Overmann J."/>
            <person name="Amann R."/>
            <person name="Jetten M.S.M."/>
            <person name="Mascher T."/>
            <person name="Medema M.H."/>
            <person name="Devos D.P."/>
            <person name="Kaster A.-K."/>
            <person name="Ovreas L."/>
            <person name="Rohde M."/>
            <person name="Galperin M.Y."/>
            <person name="Jogler C."/>
        </authorList>
    </citation>
    <scope>NUCLEOTIDE SEQUENCE [LARGE SCALE GENOMIC DNA]</scope>
    <source>
        <strain evidence="5 6">Mal4</strain>
    </source>
</reference>
<dbReference type="PANTHER" id="PTHR11952:SF2">
    <property type="entry name" value="LD24639P"/>
    <property type="match status" value="1"/>
</dbReference>
<organism evidence="5 6">
    <name type="scientific">Maioricimonas rarisocia</name>
    <dbReference type="NCBI Taxonomy" id="2528026"/>
    <lineage>
        <taxon>Bacteria</taxon>
        <taxon>Pseudomonadati</taxon>
        <taxon>Planctomycetota</taxon>
        <taxon>Planctomycetia</taxon>
        <taxon>Planctomycetales</taxon>
        <taxon>Planctomycetaceae</taxon>
        <taxon>Maioricimonas</taxon>
    </lineage>
</organism>
<evidence type="ECO:0000313" key="6">
    <source>
        <dbReference type="Proteomes" id="UP000320496"/>
    </source>
</evidence>
<dbReference type="AlphaFoldDB" id="A0A517ZGD0"/>
<evidence type="ECO:0000256" key="2">
    <source>
        <dbReference type="ARBA" id="ARBA00022679"/>
    </source>
</evidence>
<name>A0A517ZGD0_9PLAN</name>
<proteinExistence type="inferred from homology"/>
<feature type="region of interest" description="Disordered" evidence="4">
    <location>
        <begin position="57"/>
        <end position="90"/>
    </location>
</feature>
<evidence type="ECO:0000313" key="5">
    <source>
        <dbReference type="EMBL" id="QDU41530.1"/>
    </source>
</evidence>
<dbReference type="Pfam" id="PF01704">
    <property type="entry name" value="UDPGP"/>
    <property type="match status" value="1"/>
</dbReference>
<dbReference type="PANTHER" id="PTHR11952">
    <property type="entry name" value="UDP- GLUCOSE PYROPHOSPHORYLASE"/>
    <property type="match status" value="1"/>
</dbReference>
<dbReference type="InterPro" id="IPR002618">
    <property type="entry name" value="UDPGP_fam"/>
</dbReference>
<evidence type="ECO:0000256" key="3">
    <source>
        <dbReference type="ARBA" id="ARBA00022695"/>
    </source>
</evidence>
<gene>
    <name evidence="5" type="ORF">Mal4_58980</name>
</gene>
<evidence type="ECO:0000256" key="1">
    <source>
        <dbReference type="ARBA" id="ARBA00010401"/>
    </source>
</evidence>
<dbReference type="RefSeq" id="WP_197443936.1">
    <property type="nucleotide sequence ID" value="NZ_CP036275.1"/>
</dbReference>
<dbReference type="EMBL" id="CP036275">
    <property type="protein sequence ID" value="QDU41530.1"/>
    <property type="molecule type" value="Genomic_DNA"/>
</dbReference>
<keyword evidence="6" id="KW-1185">Reference proteome</keyword>
<keyword evidence="2 5" id="KW-0808">Transferase</keyword>
<dbReference type="KEGG" id="mri:Mal4_58980"/>
<comment type="similarity">
    <text evidence="1">Belongs to the UDPGP type 1 family.</text>
</comment>
<accession>A0A517ZGD0</accession>
<keyword evidence="3 5" id="KW-0548">Nucleotidyltransferase</keyword>
<dbReference type="GO" id="GO:0070569">
    <property type="term" value="F:uridylyltransferase activity"/>
    <property type="evidence" value="ECO:0007669"/>
    <property type="project" value="InterPro"/>
</dbReference>
<protein>
    <submittedName>
        <fullName evidence="5">Putative uridylyltransferase</fullName>
        <ecNumber evidence="5">2.7.7.-</ecNumber>
    </submittedName>
</protein>
<dbReference type="InterPro" id="IPR029044">
    <property type="entry name" value="Nucleotide-diphossugar_trans"/>
</dbReference>
<evidence type="ECO:0000256" key="4">
    <source>
        <dbReference type="SAM" id="MobiDB-lite"/>
    </source>
</evidence>
<dbReference type="SUPFAM" id="SSF53448">
    <property type="entry name" value="Nucleotide-diphospho-sugar transferases"/>
    <property type="match status" value="1"/>
</dbReference>
<dbReference type="EC" id="2.7.7.-" evidence="5"/>
<feature type="compositionally biased region" description="Basic and acidic residues" evidence="4">
    <location>
        <begin position="65"/>
        <end position="74"/>
    </location>
</feature>